<comment type="caution">
    <text evidence="1">The sequence shown here is derived from an EMBL/GenBank/DDBJ whole genome shotgun (WGS) entry which is preliminary data.</text>
</comment>
<dbReference type="AlphaFoldDB" id="X1UQN5"/>
<dbReference type="EMBL" id="BARW01031761">
    <property type="protein sequence ID" value="GAJ05912.1"/>
    <property type="molecule type" value="Genomic_DNA"/>
</dbReference>
<proteinExistence type="predicted"/>
<sequence>MLSEIYPRLYPADIAATRGQGPLVWFAQHLLEPKTDRIHFFVIKQYIPWDDD</sequence>
<organism evidence="1">
    <name type="scientific">marine sediment metagenome</name>
    <dbReference type="NCBI Taxonomy" id="412755"/>
    <lineage>
        <taxon>unclassified sequences</taxon>
        <taxon>metagenomes</taxon>
        <taxon>ecological metagenomes</taxon>
    </lineage>
</organism>
<protein>
    <submittedName>
        <fullName evidence="1">Uncharacterized protein</fullName>
    </submittedName>
</protein>
<name>X1UQN5_9ZZZZ</name>
<feature type="non-terminal residue" evidence="1">
    <location>
        <position position="52"/>
    </location>
</feature>
<reference evidence="1" key="1">
    <citation type="journal article" date="2014" name="Front. Microbiol.">
        <title>High frequency of phylogenetically diverse reductive dehalogenase-homologous genes in deep subseafloor sedimentary metagenomes.</title>
        <authorList>
            <person name="Kawai M."/>
            <person name="Futagami T."/>
            <person name="Toyoda A."/>
            <person name="Takaki Y."/>
            <person name="Nishi S."/>
            <person name="Hori S."/>
            <person name="Arai W."/>
            <person name="Tsubouchi T."/>
            <person name="Morono Y."/>
            <person name="Uchiyama I."/>
            <person name="Ito T."/>
            <person name="Fujiyama A."/>
            <person name="Inagaki F."/>
            <person name="Takami H."/>
        </authorList>
    </citation>
    <scope>NUCLEOTIDE SEQUENCE</scope>
    <source>
        <strain evidence="1">Expedition CK06-06</strain>
    </source>
</reference>
<gene>
    <name evidence="1" type="ORF">S12H4_50435</name>
</gene>
<accession>X1UQN5</accession>
<evidence type="ECO:0000313" key="1">
    <source>
        <dbReference type="EMBL" id="GAJ05912.1"/>
    </source>
</evidence>